<dbReference type="PANTHER" id="PTHR24567:SF28">
    <property type="entry name" value="LISTERIOLYSIN REGULATORY PROTEIN"/>
    <property type="match status" value="1"/>
</dbReference>
<evidence type="ECO:0000313" key="6">
    <source>
        <dbReference type="EMBL" id="OJH39149.1"/>
    </source>
</evidence>
<dbReference type="InterPro" id="IPR018490">
    <property type="entry name" value="cNMP-bd_dom_sf"/>
</dbReference>
<keyword evidence="2" id="KW-0238">DNA-binding</keyword>
<dbReference type="SMART" id="SM00419">
    <property type="entry name" value="HTH_CRP"/>
    <property type="match status" value="1"/>
</dbReference>
<dbReference type="InterPro" id="IPR014710">
    <property type="entry name" value="RmlC-like_jellyroll"/>
</dbReference>
<dbReference type="Gene3D" id="1.10.10.10">
    <property type="entry name" value="Winged helix-like DNA-binding domain superfamily/Winged helix DNA-binding domain"/>
    <property type="match status" value="1"/>
</dbReference>
<dbReference type="Pfam" id="PF00027">
    <property type="entry name" value="cNMP_binding"/>
    <property type="match status" value="1"/>
</dbReference>
<dbReference type="CDD" id="cd00038">
    <property type="entry name" value="CAP_ED"/>
    <property type="match status" value="1"/>
</dbReference>
<dbReference type="InterPro" id="IPR012318">
    <property type="entry name" value="HTH_CRP"/>
</dbReference>
<dbReference type="Proteomes" id="UP000182229">
    <property type="component" value="Unassembled WGS sequence"/>
</dbReference>
<dbReference type="PROSITE" id="PS51063">
    <property type="entry name" value="HTH_CRP_2"/>
    <property type="match status" value="1"/>
</dbReference>
<dbReference type="SUPFAM" id="SSF51206">
    <property type="entry name" value="cAMP-binding domain-like"/>
    <property type="match status" value="1"/>
</dbReference>
<evidence type="ECO:0000259" key="5">
    <source>
        <dbReference type="PROSITE" id="PS51063"/>
    </source>
</evidence>
<evidence type="ECO:0000259" key="4">
    <source>
        <dbReference type="PROSITE" id="PS50042"/>
    </source>
</evidence>
<keyword evidence="1" id="KW-0805">Transcription regulation</keyword>
<evidence type="ECO:0000256" key="1">
    <source>
        <dbReference type="ARBA" id="ARBA00023015"/>
    </source>
</evidence>
<feature type="domain" description="Cyclic nucleotide-binding" evidence="4">
    <location>
        <begin position="18"/>
        <end position="101"/>
    </location>
</feature>
<dbReference type="SUPFAM" id="SSF46785">
    <property type="entry name" value="Winged helix' DNA-binding domain"/>
    <property type="match status" value="1"/>
</dbReference>
<protein>
    <recommendedName>
        <fullName evidence="8">Crp/Fnr family transcriptional regulator</fullName>
    </recommendedName>
</protein>
<sequence>MAILENPQDRRILEQSLFCQGLSASDLDLVIAQAHTQKLRKGAVLFHQADSASSTYIVLSGQLKLTQVTADGARTFLRLLGPGQLLALISALEISNYPATAKAERPSVVMGWEGKTLDQLFLEVPGLARNGLRILYGRLREMQERFGELAAERTERRLARALSKLALQVGRPGLNGAIVLELTLSREELAEMIGTTLFSVSRILNQWKKNGWVLLGRQSITLTEPDALGRIAEEDVG</sequence>
<gene>
    <name evidence="6" type="ORF">BON30_16540</name>
</gene>
<dbReference type="OrthoDB" id="3525895at2"/>
<feature type="domain" description="HTH crp-type" evidence="5">
    <location>
        <begin position="152"/>
        <end position="226"/>
    </location>
</feature>
<dbReference type="RefSeq" id="WP_071899319.1">
    <property type="nucleotide sequence ID" value="NZ_MPIN01000004.1"/>
</dbReference>
<proteinExistence type="predicted"/>
<evidence type="ECO:0008006" key="8">
    <source>
        <dbReference type="Google" id="ProtNLM"/>
    </source>
</evidence>
<evidence type="ECO:0000256" key="3">
    <source>
        <dbReference type="ARBA" id="ARBA00023163"/>
    </source>
</evidence>
<dbReference type="PANTHER" id="PTHR24567">
    <property type="entry name" value="CRP FAMILY TRANSCRIPTIONAL REGULATORY PROTEIN"/>
    <property type="match status" value="1"/>
</dbReference>
<dbReference type="STRING" id="83449.BON30_16540"/>
<reference evidence="7" key="1">
    <citation type="submission" date="2016-11" db="EMBL/GenBank/DDBJ databases">
        <authorList>
            <person name="Shukria A."/>
            <person name="Stevens D.C."/>
        </authorList>
    </citation>
    <scope>NUCLEOTIDE SEQUENCE [LARGE SCALE GENOMIC DNA]</scope>
    <source>
        <strain evidence="7">Cbfe23</strain>
    </source>
</reference>
<comment type="caution">
    <text evidence="6">The sequence shown here is derived from an EMBL/GenBank/DDBJ whole genome shotgun (WGS) entry which is preliminary data.</text>
</comment>
<dbReference type="GO" id="GO:0003677">
    <property type="term" value="F:DNA binding"/>
    <property type="evidence" value="ECO:0007669"/>
    <property type="project" value="UniProtKB-KW"/>
</dbReference>
<dbReference type="EMBL" id="MPIN01000004">
    <property type="protein sequence ID" value="OJH39149.1"/>
    <property type="molecule type" value="Genomic_DNA"/>
</dbReference>
<name>A0A1L9BA83_9BACT</name>
<keyword evidence="7" id="KW-1185">Reference proteome</keyword>
<organism evidence="6 7">
    <name type="scientific">Cystobacter ferrugineus</name>
    <dbReference type="NCBI Taxonomy" id="83449"/>
    <lineage>
        <taxon>Bacteria</taxon>
        <taxon>Pseudomonadati</taxon>
        <taxon>Myxococcota</taxon>
        <taxon>Myxococcia</taxon>
        <taxon>Myxococcales</taxon>
        <taxon>Cystobacterineae</taxon>
        <taxon>Archangiaceae</taxon>
        <taxon>Cystobacter</taxon>
    </lineage>
</organism>
<dbReference type="InterPro" id="IPR050397">
    <property type="entry name" value="Env_Response_Regulators"/>
</dbReference>
<keyword evidence="3" id="KW-0804">Transcription</keyword>
<dbReference type="GO" id="GO:0003700">
    <property type="term" value="F:DNA-binding transcription factor activity"/>
    <property type="evidence" value="ECO:0007669"/>
    <property type="project" value="TreeGrafter"/>
</dbReference>
<dbReference type="GO" id="GO:0005829">
    <property type="term" value="C:cytosol"/>
    <property type="evidence" value="ECO:0007669"/>
    <property type="project" value="TreeGrafter"/>
</dbReference>
<evidence type="ECO:0000313" key="7">
    <source>
        <dbReference type="Proteomes" id="UP000182229"/>
    </source>
</evidence>
<dbReference type="InterPro" id="IPR000595">
    <property type="entry name" value="cNMP-bd_dom"/>
</dbReference>
<reference evidence="6 7" key="2">
    <citation type="submission" date="2016-12" db="EMBL/GenBank/DDBJ databases">
        <title>Draft Genome Sequence of Cystobacter ferrugineus Strain Cbfe23.</title>
        <authorList>
            <person name="Akbar S."/>
            <person name="Dowd S.E."/>
            <person name="Stevens D.C."/>
        </authorList>
    </citation>
    <scope>NUCLEOTIDE SEQUENCE [LARGE SCALE GENOMIC DNA]</scope>
    <source>
        <strain evidence="6 7">Cbfe23</strain>
    </source>
</reference>
<dbReference type="AlphaFoldDB" id="A0A1L9BA83"/>
<dbReference type="Gene3D" id="2.60.120.10">
    <property type="entry name" value="Jelly Rolls"/>
    <property type="match status" value="1"/>
</dbReference>
<dbReference type="Pfam" id="PF13545">
    <property type="entry name" value="HTH_Crp_2"/>
    <property type="match status" value="1"/>
</dbReference>
<dbReference type="PROSITE" id="PS50042">
    <property type="entry name" value="CNMP_BINDING_3"/>
    <property type="match status" value="1"/>
</dbReference>
<dbReference type="InterPro" id="IPR036388">
    <property type="entry name" value="WH-like_DNA-bd_sf"/>
</dbReference>
<accession>A0A1L9BA83</accession>
<dbReference type="InterPro" id="IPR036390">
    <property type="entry name" value="WH_DNA-bd_sf"/>
</dbReference>
<evidence type="ECO:0000256" key="2">
    <source>
        <dbReference type="ARBA" id="ARBA00023125"/>
    </source>
</evidence>
<dbReference type="SMART" id="SM00100">
    <property type="entry name" value="cNMP"/>
    <property type="match status" value="1"/>
</dbReference>